<protein>
    <recommendedName>
        <fullName evidence="3">DUF4238 domain-containing protein</fullName>
    </recommendedName>
</protein>
<dbReference type="Proteomes" id="UP001057520">
    <property type="component" value="Chromosome"/>
</dbReference>
<evidence type="ECO:0000313" key="1">
    <source>
        <dbReference type="EMBL" id="USQ96602.1"/>
    </source>
</evidence>
<sequence length="424" mass="45814">MRSLRLFAERGVGPAPVRSYGGGAEALPRLAVVSPEPLPALETEAWRRLRLMVAEGRRRAAPAADIARVTWFSDPSLLNAWVDFTTAAEAWDPAVRGDARILAEDIVSYARDIGPELYRRLAALLAPLKARAPSLEEARASQAILETLGRAAEERARRAGTLGETIAPLARAAARLGAVFAGHQRNPPVRVVLPHVPGVCLAYDDAGFACASDMATFDKRQSWVLEPSGEAYVLVSAADPELVLVVDQDQDLIPLTRIPPPFTFADRGPRPRVARRDAIPADAARFLVSVSSDLYLQNVSYQTLALECPGDGGWRHGAPVVTMLKRGGATQRWSFEPPLRSRQELIFHDVVAPAADHGLEVGGLARLRDDWMAIADDLRAGADQILCCAERNQPFVAAGSVVDVLDGWRRLAAEARVASSDLVG</sequence>
<evidence type="ECO:0008006" key="3">
    <source>
        <dbReference type="Google" id="ProtNLM"/>
    </source>
</evidence>
<organism evidence="1 2">
    <name type="scientific">Caulobacter segnis</name>
    <dbReference type="NCBI Taxonomy" id="88688"/>
    <lineage>
        <taxon>Bacteria</taxon>
        <taxon>Pseudomonadati</taxon>
        <taxon>Pseudomonadota</taxon>
        <taxon>Alphaproteobacteria</taxon>
        <taxon>Caulobacterales</taxon>
        <taxon>Caulobacteraceae</taxon>
        <taxon>Caulobacter</taxon>
    </lineage>
</organism>
<gene>
    <name evidence="1" type="ORF">MZV50_03135</name>
</gene>
<keyword evidence="2" id="KW-1185">Reference proteome</keyword>
<name>A0ABY4ZUV9_9CAUL</name>
<accession>A0ABY4ZUV9</accession>
<proteinExistence type="predicted"/>
<evidence type="ECO:0000313" key="2">
    <source>
        <dbReference type="Proteomes" id="UP001057520"/>
    </source>
</evidence>
<reference evidence="1 2" key="1">
    <citation type="submission" date="2022-04" db="EMBL/GenBank/DDBJ databases">
        <title>Genome sequence of soybean root-associated Caulobacter segnis RL271.</title>
        <authorList>
            <person name="Longley R."/>
            <person name="Bonito G."/>
            <person name="Trigodet F."/>
            <person name="Crosson S."/>
            <person name="Fiebig A."/>
        </authorList>
    </citation>
    <scope>NUCLEOTIDE SEQUENCE [LARGE SCALE GENOMIC DNA]</scope>
    <source>
        <strain evidence="1 2">RL271</strain>
    </source>
</reference>
<dbReference type="EMBL" id="CP096040">
    <property type="protein sequence ID" value="USQ96602.1"/>
    <property type="molecule type" value="Genomic_DNA"/>
</dbReference>